<dbReference type="Gene3D" id="3.90.550.10">
    <property type="entry name" value="Spore Coat Polysaccharide Biosynthesis Protein SpsA, Chain A"/>
    <property type="match status" value="1"/>
</dbReference>
<evidence type="ECO:0000256" key="3">
    <source>
        <dbReference type="ARBA" id="ARBA00022741"/>
    </source>
</evidence>
<evidence type="ECO:0000256" key="5">
    <source>
        <dbReference type="HAMAP-Rule" id="MF_02114"/>
    </source>
</evidence>
<accession>A0AAC9LH00</accession>
<dbReference type="KEGG" id="acad:UA74_25820"/>
<dbReference type="GO" id="GO:0052645">
    <property type="term" value="P:F420-0 metabolic process"/>
    <property type="evidence" value="ECO:0007669"/>
    <property type="project" value="UniProtKB-UniRule"/>
</dbReference>
<dbReference type="NCBIfam" id="TIGR03552">
    <property type="entry name" value="F420_cofC"/>
    <property type="match status" value="1"/>
</dbReference>
<evidence type="ECO:0000256" key="2">
    <source>
        <dbReference type="ARBA" id="ARBA00022695"/>
    </source>
</evidence>
<dbReference type="HAMAP" id="MF_02114">
    <property type="entry name" value="CofC"/>
    <property type="match status" value="1"/>
</dbReference>
<gene>
    <name evidence="5" type="primary">fbiD</name>
    <name evidence="6" type="ORF">UA74_25820</name>
</gene>
<comment type="similarity">
    <text evidence="5">Belongs to the CofC family.</text>
</comment>
<organism evidence="6 7">
    <name type="scientific">Actinoalloteichus fjordicus</name>
    <dbReference type="NCBI Taxonomy" id="1612552"/>
    <lineage>
        <taxon>Bacteria</taxon>
        <taxon>Bacillati</taxon>
        <taxon>Actinomycetota</taxon>
        <taxon>Actinomycetes</taxon>
        <taxon>Pseudonocardiales</taxon>
        <taxon>Pseudonocardiaceae</taxon>
        <taxon>Actinoalloteichus</taxon>
    </lineage>
</organism>
<dbReference type="PANTHER" id="PTHR40392:SF1">
    <property type="entry name" value="2-PHOSPHO-L-LACTATE GUANYLYLTRANSFERASE"/>
    <property type="match status" value="1"/>
</dbReference>
<comment type="pathway">
    <text evidence="5">Cofactor biosynthesis; coenzyme F420 biosynthesis.</text>
</comment>
<keyword evidence="3 5" id="KW-0547">Nucleotide-binding</keyword>
<comment type="function">
    <text evidence="5">Guanylyltransferase that catalyzes the activation of phosphoenolpyruvate (PEP) as enolpyruvoyl-2-diphospho-5'-guanosine, via the condensation of PEP with GTP. It is involved in the biosynthesis of coenzyme F420, a hydride carrier cofactor.</text>
</comment>
<protein>
    <recommendedName>
        <fullName evidence="5">Phosphoenolpyruvate guanylyltransferase</fullName>
        <shortName evidence="5">PEP guanylyltransferase</shortName>
        <ecNumber evidence="5">2.7.7.105</ecNumber>
    </recommendedName>
</protein>
<keyword evidence="4 5" id="KW-0342">GTP-binding</keyword>
<evidence type="ECO:0000256" key="1">
    <source>
        <dbReference type="ARBA" id="ARBA00022679"/>
    </source>
</evidence>
<sequence length="220" mass="22481">MGTGVDLLVPVKMLHSAKSRLLGAADGGVGDRARHAQLVVALLLDTMSAARGADGVRRVIAVTSDLVVSAAVLAEGHTVLAEPPEGGLNTALRHGSEQLLAADSSVRVGALQADLPALRSDDLAEALVEAGAGRAFCADRQGTGTTMLIAASGSPLRPEFGVGSAARHAGSGAAPLAGRRPTLRCDVDTEDDLREAARLGLGEHTRAVLAARCHRDRHAC</sequence>
<evidence type="ECO:0000256" key="4">
    <source>
        <dbReference type="ARBA" id="ARBA00023134"/>
    </source>
</evidence>
<keyword evidence="1 5" id="KW-0808">Transferase</keyword>
<dbReference type="PANTHER" id="PTHR40392">
    <property type="entry name" value="2-PHOSPHO-L-LACTATE GUANYLYLTRANSFERASE"/>
    <property type="match status" value="1"/>
</dbReference>
<dbReference type="InterPro" id="IPR002835">
    <property type="entry name" value="CofC"/>
</dbReference>
<dbReference type="AlphaFoldDB" id="A0AAC9LH00"/>
<name>A0AAC9LH00_9PSEU</name>
<keyword evidence="7" id="KW-1185">Reference proteome</keyword>
<proteinExistence type="inferred from homology"/>
<dbReference type="SUPFAM" id="SSF53448">
    <property type="entry name" value="Nucleotide-diphospho-sugar transferases"/>
    <property type="match status" value="1"/>
</dbReference>
<dbReference type="EC" id="2.7.7.105" evidence="5"/>
<keyword evidence="2 5" id="KW-0548">Nucleotidyltransferase</keyword>
<comment type="catalytic activity">
    <reaction evidence="5">
        <text>phosphoenolpyruvate + GTP + H(+) = enolpyruvoyl-2-diphospho-5'-guanosine + diphosphate</text>
        <dbReference type="Rhea" id="RHEA:30519"/>
        <dbReference type="ChEBI" id="CHEBI:15378"/>
        <dbReference type="ChEBI" id="CHEBI:33019"/>
        <dbReference type="ChEBI" id="CHEBI:37565"/>
        <dbReference type="ChEBI" id="CHEBI:58702"/>
        <dbReference type="ChEBI" id="CHEBI:143701"/>
        <dbReference type="EC" id="2.7.7.105"/>
    </reaction>
</comment>
<reference evidence="7" key="1">
    <citation type="submission" date="2016-06" db="EMBL/GenBank/DDBJ databases">
        <title>Complete genome sequence of Actinoalloteichus fjordicus DSM 46855 (=ADI127-17), type strain of the new species Actinoalloteichus fjordicus.</title>
        <authorList>
            <person name="Ruckert C."/>
            <person name="Nouioui I."/>
            <person name="Willmese J."/>
            <person name="van Wezel G."/>
            <person name="Klenk H.-P."/>
            <person name="Kalinowski J."/>
            <person name="Zotchev S.B."/>
        </authorList>
    </citation>
    <scope>NUCLEOTIDE SEQUENCE [LARGE SCALE GENOMIC DNA]</scope>
    <source>
        <strain evidence="7">ADI127-7</strain>
    </source>
</reference>
<dbReference type="InterPro" id="IPR029044">
    <property type="entry name" value="Nucleotide-diphossugar_trans"/>
</dbReference>
<dbReference type="GO" id="GO:0005525">
    <property type="term" value="F:GTP binding"/>
    <property type="evidence" value="ECO:0007669"/>
    <property type="project" value="UniProtKB-KW"/>
</dbReference>
<feature type="binding site" evidence="5">
    <location>
        <position position="161"/>
    </location>
    <ligand>
        <name>phosphoenolpyruvate</name>
        <dbReference type="ChEBI" id="CHEBI:58702"/>
    </ligand>
</feature>
<evidence type="ECO:0000313" key="7">
    <source>
        <dbReference type="Proteomes" id="UP000185511"/>
    </source>
</evidence>
<feature type="binding site" evidence="5">
    <location>
        <position position="145"/>
    </location>
    <ligand>
        <name>phosphoenolpyruvate</name>
        <dbReference type="ChEBI" id="CHEBI:58702"/>
    </ligand>
</feature>
<dbReference type="RefSeq" id="WP_075742578.1">
    <property type="nucleotide sequence ID" value="NZ_CP016076.1"/>
</dbReference>
<dbReference type="Proteomes" id="UP000185511">
    <property type="component" value="Chromosome"/>
</dbReference>
<dbReference type="EMBL" id="CP016076">
    <property type="protein sequence ID" value="APU17171.1"/>
    <property type="molecule type" value="Genomic_DNA"/>
</dbReference>
<evidence type="ECO:0000313" key="6">
    <source>
        <dbReference type="EMBL" id="APU17171.1"/>
    </source>
</evidence>
<dbReference type="Pfam" id="PF01983">
    <property type="entry name" value="CofC"/>
    <property type="match status" value="1"/>
</dbReference>
<feature type="binding site" evidence="5">
    <location>
        <position position="164"/>
    </location>
    <ligand>
        <name>phosphoenolpyruvate</name>
        <dbReference type="ChEBI" id="CHEBI:58702"/>
    </ligand>
</feature>
<dbReference type="GO" id="GO:0043814">
    <property type="term" value="F:phospholactate guanylyltransferase activity"/>
    <property type="evidence" value="ECO:0007669"/>
    <property type="project" value="InterPro"/>
</dbReference>